<gene>
    <name evidence="1" type="ORF">METZ01_LOCUS334794</name>
</gene>
<name>A0A382QAD5_9ZZZZ</name>
<dbReference type="Gene3D" id="3.10.450.710">
    <property type="entry name" value="Tgt2/MlaC"/>
    <property type="match status" value="1"/>
</dbReference>
<dbReference type="PANTHER" id="PTHR36573">
    <property type="entry name" value="INTERMEMBRANE PHOSPHOLIPID TRANSPORT SYSTEM BINDING PROTEIN MLAC"/>
    <property type="match status" value="1"/>
</dbReference>
<dbReference type="PANTHER" id="PTHR36573:SF1">
    <property type="entry name" value="INTERMEMBRANE PHOSPHOLIPID TRANSPORT SYSTEM BINDING PROTEIN MLAC"/>
    <property type="match status" value="1"/>
</dbReference>
<reference evidence="1" key="1">
    <citation type="submission" date="2018-05" db="EMBL/GenBank/DDBJ databases">
        <authorList>
            <person name="Lanie J.A."/>
            <person name="Ng W.-L."/>
            <person name="Kazmierczak K.M."/>
            <person name="Andrzejewski T.M."/>
            <person name="Davidsen T.M."/>
            <person name="Wayne K.J."/>
            <person name="Tettelin H."/>
            <person name="Glass J.I."/>
            <person name="Rusch D."/>
            <person name="Podicherti R."/>
            <person name="Tsui H.-C.T."/>
            <person name="Winkler M.E."/>
        </authorList>
    </citation>
    <scope>NUCLEOTIDE SEQUENCE</scope>
</reference>
<dbReference type="AlphaFoldDB" id="A0A382QAD5"/>
<dbReference type="Pfam" id="PF05494">
    <property type="entry name" value="MlaC"/>
    <property type="match status" value="1"/>
</dbReference>
<accession>A0A382QAD5</accession>
<sequence>MKKKFFIIVFFVFFSFITPNKSNAYSSDPKQFIAEIVSEAKKILVETNSQEFKTQELSEMALKTVDIKGIGYYTLGNYRKQLSDDQKETYSVLFEKYFLKSFTSRLTDYSEPKIDVLSAEILNAKYTIVKSVLLADDKKPEVKIEWRVYTKNPDKPLIRDLIIEGLSLARTQKEEFASVIESNNGDISKLFITLQEFIDK</sequence>
<evidence type="ECO:0008006" key="2">
    <source>
        <dbReference type="Google" id="ProtNLM"/>
    </source>
</evidence>
<evidence type="ECO:0000313" key="1">
    <source>
        <dbReference type="EMBL" id="SVC81940.1"/>
    </source>
</evidence>
<protein>
    <recommendedName>
        <fullName evidence="2">Toluene tolerance protein</fullName>
    </recommendedName>
</protein>
<organism evidence="1">
    <name type="scientific">marine metagenome</name>
    <dbReference type="NCBI Taxonomy" id="408172"/>
    <lineage>
        <taxon>unclassified sequences</taxon>
        <taxon>metagenomes</taxon>
        <taxon>ecological metagenomes</taxon>
    </lineage>
</organism>
<dbReference type="EMBL" id="UINC01112767">
    <property type="protein sequence ID" value="SVC81940.1"/>
    <property type="molecule type" value="Genomic_DNA"/>
</dbReference>
<proteinExistence type="predicted"/>
<dbReference type="InterPro" id="IPR008869">
    <property type="entry name" value="MlaC/ttg2D"/>
</dbReference>
<dbReference type="InterPro" id="IPR042245">
    <property type="entry name" value="Tgt2/MlaC_sf"/>
</dbReference>